<keyword evidence="5" id="KW-0547">Nucleotide-binding</keyword>
<dbReference type="GO" id="GO:0005524">
    <property type="term" value="F:ATP binding"/>
    <property type="evidence" value="ECO:0007669"/>
    <property type="project" value="UniProtKB-KW"/>
</dbReference>
<dbReference type="InterPro" id="IPR027417">
    <property type="entry name" value="P-loop_NTPase"/>
</dbReference>
<dbReference type="InterPro" id="IPR017871">
    <property type="entry name" value="ABC_transporter-like_CS"/>
</dbReference>
<sequence length="325" mass="34936">MDHSAPVLEIDSLRTWFLTARGIGKAVDGVDLSLSGGETLGVVGESGSGKTMLSLSVLGLVPRPGRIVGGAVRFKGLDLVRASAAELLKVRGNAISMIFQEPMTSLNPVFRVGEQIAEAVRLHRKLGKAEALERARQMLVKVGIPNPDRRLKSYPHEMSGGMRQRVVIAMALALDPDLILADEPTTALDVTIQAEILELMLQLKEERQTAIMLITHDLGVVAQTCQRVAVMYAGKIVEEAPVLALFDEPLHPYTKLLLASVPRIGERRPLAAIGGAVPSLMALPSGCAFHPRCPDAVGFCATEEPALLAMPDGRKVRCLLHTART</sequence>
<evidence type="ECO:0000259" key="8">
    <source>
        <dbReference type="PROSITE" id="PS50893"/>
    </source>
</evidence>
<evidence type="ECO:0000256" key="3">
    <source>
        <dbReference type="ARBA" id="ARBA00022448"/>
    </source>
</evidence>
<evidence type="ECO:0000313" key="9">
    <source>
        <dbReference type="EMBL" id="EGJ50647.1"/>
    </source>
</evidence>
<keyword evidence="6" id="KW-0067">ATP-binding</keyword>
<dbReference type="GO" id="GO:0016887">
    <property type="term" value="F:ATP hydrolysis activity"/>
    <property type="evidence" value="ECO:0007669"/>
    <property type="project" value="InterPro"/>
</dbReference>
<dbReference type="NCBIfam" id="TIGR01727">
    <property type="entry name" value="oligo_HPY"/>
    <property type="match status" value="1"/>
</dbReference>
<evidence type="ECO:0000313" key="10">
    <source>
        <dbReference type="Proteomes" id="UP000007844"/>
    </source>
</evidence>
<dbReference type="InterPro" id="IPR003439">
    <property type="entry name" value="ABC_transporter-like_ATP-bd"/>
</dbReference>
<dbReference type="STRING" id="690850.Desaf_2323"/>
<evidence type="ECO:0000256" key="2">
    <source>
        <dbReference type="ARBA" id="ARBA00005417"/>
    </source>
</evidence>
<dbReference type="PROSITE" id="PS00211">
    <property type="entry name" value="ABC_TRANSPORTER_1"/>
    <property type="match status" value="1"/>
</dbReference>
<dbReference type="CDD" id="cd03257">
    <property type="entry name" value="ABC_NikE_OppD_transporters"/>
    <property type="match status" value="1"/>
</dbReference>
<evidence type="ECO:0000256" key="6">
    <source>
        <dbReference type="ARBA" id="ARBA00022840"/>
    </source>
</evidence>
<dbReference type="PANTHER" id="PTHR43297">
    <property type="entry name" value="OLIGOPEPTIDE TRANSPORT ATP-BINDING PROTEIN APPD"/>
    <property type="match status" value="1"/>
</dbReference>
<keyword evidence="4" id="KW-1003">Cell membrane</keyword>
<evidence type="ECO:0000256" key="7">
    <source>
        <dbReference type="ARBA" id="ARBA00023136"/>
    </source>
</evidence>
<accession>F3YXU5</accession>
<dbReference type="HOGENOM" id="CLU_000604_1_23_7"/>
<feature type="domain" description="ABC transporter" evidence="8">
    <location>
        <begin position="8"/>
        <end position="258"/>
    </location>
</feature>
<keyword evidence="3" id="KW-0813">Transport</keyword>
<evidence type="ECO:0000256" key="5">
    <source>
        <dbReference type="ARBA" id="ARBA00022741"/>
    </source>
</evidence>
<dbReference type="RefSeq" id="WP_014260355.1">
    <property type="nucleotide sequence ID" value="NC_016629.1"/>
</dbReference>
<dbReference type="Gene3D" id="3.40.50.300">
    <property type="entry name" value="P-loop containing nucleotide triphosphate hydrolases"/>
    <property type="match status" value="1"/>
</dbReference>
<name>F3YXU5_DESAF</name>
<dbReference type="InterPro" id="IPR050388">
    <property type="entry name" value="ABC_Ni/Peptide_Import"/>
</dbReference>
<proteinExistence type="inferred from homology"/>
<reference evidence="9 10" key="1">
    <citation type="journal article" date="2011" name="J. Bacteriol.">
        <title>Genome sequence of the mercury-methylating and pleomorphic Desulfovibrio africanus Strain Walvis Bay.</title>
        <authorList>
            <person name="Brown S.D."/>
            <person name="Wall J.D."/>
            <person name="Kucken A.M."/>
            <person name="Gilmour C.C."/>
            <person name="Podar M."/>
            <person name="Brandt C.C."/>
            <person name="Teshima H."/>
            <person name="Detter J.C."/>
            <person name="Han C.S."/>
            <person name="Land M.L."/>
            <person name="Lucas S."/>
            <person name="Han J."/>
            <person name="Pennacchio L."/>
            <person name="Nolan M."/>
            <person name="Pitluck S."/>
            <person name="Woyke T."/>
            <person name="Goodwin L."/>
            <person name="Palumbo A.V."/>
            <person name="Elias D.A."/>
        </authorList>
    </citation>
    <scope>NUCLEOTIDE SEQUENCE [LARGE SCALE GENOMIC DNA]</scope>
    <source>
        <strain evidence="9 10">Walvis Bay</strain>
    </source>
</reference>
<comment type="subcellular location">
    <subcellularLocation>
        <location evidence="1">Cell inner membrane</location>
        <topology evidence="1">Peripheral membrane protein</topology>
    </subcellularLocation>
</comment>
<gene>
    <name evidence="9" type="ORF">Desaf_2323</name>
</gene>
<dbReference type="SUPFAM" id="SSF52540">
    <property type="entry name" value="P-loop containing nucleoside triphosphate hydrolases"/>
    <property type="match status" value="1"/>
</dbReference>
<dbReference type="eggNOG" id="COG0444">
    <property type="taxonomic scope" value="Bacteria"/>
</dbReference>
<dbReference type="GO" id="GO:0015833">
    <property type="term" value="P:peptide transport"/>
    <property type="evidence" value="ECO:0007669"/>
    <property type="project" value="InterPro"/>
</dbReference>
<dbReference type="InterPro" id="IPR013563">
    <property type="entry name" value="Oligopep_ABC_C"/>
</dbReference>
<keyword evidence="10" id="KW-1185">Reference proteome</keyword>
<evidence type="ECO:0000256" key="1">
    <source>
        <dbReference type="ARBA" id="ARBA00004417"/>
    </source>
</evidence>
<protein>
    <submittedName>
        <fullName evidence="9">Oligopeptide/dipeptide ABC transporter, ATPase subunit</fullName>
    </submittedName>
</protein>
<dbReference type="EMBL" id="CP003221">
    <property type="protein sequence ID" value="EGJ50647.1"/>
    <property type="molecule type" value="Genomic_DNA"/>
</dbReference>
<dbReference type="PANTHER" id="PTHR43297:SF2">
    <property type="entry name" value="DIPEPTIDE TRANSPORT ATP-BINDING PROTEIN DPPD"/>
    <property type="match status" value="1"/>
</dbReference>
<dbReference type="SMART" id="SM00382">
    <property type="entry name" value="AAA"/>
    <property type="match status" value="1"/>
</dbReference>
<organism evidence="9 10">
    <name type="scientific">Desulfocurvibacter africanus subsp. africanus str. Walvis Bay</name>
    <dbReference type="NCBI Taxonomy" id="690850"/>
    <lineage>
        <taxon>Bacteria</taxon>
        <taxon>Pseudomonadati</taxon>
        <taxon>Thermodesulfobacteriota</taxon>
        <taxon>Desulfovibrionia</taxon>
        <taxon>Desulfovibrionales</taxon>
        <taxon>Desulfovibrionaceae</taxon>
        <taxon>Desulfocurvibacter</taxon>
    </lineage>
</organism>
<dbReference type="GO" id="GO:0005886">
    <property type="term" value="C:plasma membrane"/>
    <property type="evidence" value="ECO:0007669"/>
    <property type="project" value="UniProtKB-SubCell"/>
</dbReference>
<dbReference type="InterPro" id="IPR003593">
    <property type="entry name" value="AAA+_ATPase"/>
</dbReference>
<evidence type="ECO:0000256" key="4">
    <source>
        <dbReference type="ARBA" id="ARBA00022475"/>
    </source>
</evidence>
<dbReference type="AlphaFoldDB" id="F3YXU5"/>
<dbReference type="Pfam" id="PF00005">
    <property type="entry name" value="ABC_tran"/>
    <property type="match status" value="1"/>
</dbReference>
<dbReference type="Proteomes" id="UP000007844">
    <property type="component" value="Chromosome"/>
</dbReference>
<dbReference type="Pfam" id="PF08352">
    <property type="entry name" value="oligo_HPY"/>
    <property type="match status" value="1"/>
</dbReference>
<dbReference type="PROSITE" id="PS50893">
    <property type="entry name" value="ABC_TRANSPORTER_2"/>
    <property type="match status" value="1"/>
</dbReference>
<comment type="similarity">
    <text evidence="2">Belongs to the ABC transporter superfamily.</text>
</comment>
<dbReference type="FunFam" id="3.40.50.300:FF:000016">
    <property type="entry name" value="Oligopeptide ABC transporter ATP-binding component"/>
    <property type="match status" value="1"/>
</dbReference>
<dbReference type="KEGG" id="daf:Desaf_2323"/>
<keyword evidence="7" id="KW-0472">Membrane</keyword>